<accession>A0A250WX11</accession>
<sequence length="199" mass="21734">MLEPAAWSSSLFPHYAEVASSIPSSRHNDESSGLASERDSKNNQQHYYSVPLACPTPPSPCSASASQKLPDVKQKHPYLLQGPEVTFTSHDVQYGDGSNVRFMKPLFRQNTMLRQCLDQEVSKALFEMLETEKAVDMEDEVIVGTKSMAPALPVNTSASSQSEQLEFAQALPLCTKTAINAGCHSRPVQHKADVPIGDS</sequence>
<dbReference type="Proteomes" id="UP000232323">
    <property type="component" value="Unassembled WGS sequence"/>
</dbReference>
<reference evidence="2 3" key="1">
    <citation type="submission" date="2017-08" db="EMBL/GenBank/DDBJ databases">
        <title>Acidophilic green algal genome provides insights into adaptation to an acidic environment.</title>
        <authorList>
            <person name="Hirooka S."/>
            <person name="Hirose Y."/>
            <person name="Kanesaki Y."/>
            <person name="Higuchi S."/>
            <person name="Fujiwara T."/>
            <person name="Onuma R."/>
            <person name="Era A."/>
            <person name="Ohbayashi R."/>
            <person name="Uzuka A."/>
            <person name="Nozaki H."/>
            <person name="Yoshikawa H."/>
            <person name="Miyagishima S.Y."/>
        </authorList>
    </citation>
    <scope>NUCLEOTIDE SEQUENCE [LARGE SCALE GENOMIC DNA]</scope>
    <source>
        <strain evidence="2 3">NIES-2499</strain>
    </source>
</reference>
<dbReference type="AlphaFoldDB" id="A0A250WX11"/>
<comment type="caution">
    <text evidence="2">The sequence shown here is derived from an EMBL/GenBank/DDBJ whole genome shotgun (WGS) entry which is preliminary data.</text>
</comment>
<dbReference type="EMBL" id="BEGY01000011">
    <property type="protein sequence ID" value="GAX75325.1"/>
    <property type="molecule type" value="Genomic_DNA"/>
</dbReference>
<evidence type="ECO:0000313" key="3">
    <source>
        <dbReference type="Proteomes" id="UP000232323"/>
    </source>
</evidence>
<proteinExistence type="predicted"/>
<evidence type="ECO:0000313" key="2">
    <source>
        <dbReference type="EMBL" id="GAX75325.1"/>
    </source>
</evidence>
<gene>
    <name evidence="2" type="ORF">CEUSTIGMA_g2770.t1</name>
</gene>
<feature type="region of interest" description="Disordered" evidence="1">
    <location>
        <begin position="21"/>
        <end position="51"/>
    </location>
</feature>
<organism evidence="2 3">
    <name type="scientific">Chlamydomonas eustigma</name>
    <dbReference type="NCBI Taxonomy" id="1157962"/>
    <lineage>
        <taxon>Eukaryota</taxon>
        <taxon>Viridiplantae</taxon>
        <taxon>Chlorophyta</taxon>
        <taxon>core chlorophytes</taxon>
        <taxon>Chlorophyceae</taxon>
        <taxon>CS clade</taxon>
        <taxon>Chlamydomonadales</taxon>
        <taxon>Chlamydomonadaceae</taxon>
        <taxon>Chlamydomonas</taxon>
    </lineage>
</organism>
<name>A0A250WX11_9CHLO</name>
<evidence type="ECO:0000256" key="1">
    <source>
        <dbReference type="SAM" id="MobiDB-lite"/>
    </source>
</evidence>
<keyword evidence="3" id="KW-1185">Reference proteome</keyword>
<protein>
    <submittedName>
        <fullName evidence="2">Uncharacterized protein</fullName>
    </submittedName>
</protein>
<feature type="compositionally biased region" description="Basic and acidic residues" evidence="1">
    <location>
        <begin position="26"/>
        <end position="41"/>
    </location>
</feature>